<feature type="region of interest" description="Disordered" evidence="1">
    <location>
        <begin position="37"/>
        <end position="58"/>
    </location>
</feature>
<name>A0A1J7I5Q3_9PEZI</name>
<evidence type="ECO:0000313" key="3">
    <source>
        <dbReference type="Proteomes" id="UP000182658"/>
    </source>
</evidence>
<dbReference type="AlphaFoldDB" id="A0A1J7I5Q3"/>
<gene>
    <name evidence="2" type="ORF">CONLIGDRAFT_151180</name>
</gene>
<organism evidence="2 3">
    <name type="scientific">Coniochaeta ligniaria NRRL 30616</name>
    <dbReference type="NCBI Taxonomy" id="1408157"/>
    <lineage>
        <taxon>Eukaryota</taxon>
        <taxon>Fungi</taxon>
        <taxon>Dikarya</taxon>
        <taxon>Ascomycota</taxon>
        <taxon>Pezizomycotina</taxon>
        <taxon>Sordariomycetes</taxon>
        <taxon>Sordariomycetidae</taxon>
        <taxon>Coniochaetales</taxon>
        <taxon>Coniochaetaceae</taxon>
        <taxon>Coniochaeta</taxon>
    </lineage>
</organism>
<evidence type="ECO:0000256" key="1">
    <source>
        <dbReference type="SAM" id="MobiDB-lite"/>
    </source>
</evidence>
<dbReference type="Proteomes" id="UP000182658">
    <property type="component" value="Unassembled WGS sequence"/>
</dbReference>
<dbReference type="InParanoid" id="A0A1J7I5Q3"/>
<evidence type="ECO:0000313" key="2">
    <source>
        <dbReference type="EMBL" id="OIW22854.1"/>
    </source>
</evidence>
<reference evidence="2 3" key="1">
    <citation type="submission" date="2016-10" db="EMBL/GenBank/DDBJ databases">
        <title>Draft genome sequence of Coniochaeta ligniaria NRRL30616, a lignocellulolytic fungus for bioabatement of inhibitors in plant biomass hydrolysates.</title>
        <authorList>
            <consortium name="DOE Joint Genome Institute"/>
            <person name="Jimenez D.J."/>
            <person name="Hector R.E."/>
            <person name="Riley R."/>
            <person name="Sun H."/>
            <person name="Grigoriev I.V."/>
            <person name="Van Elsas J.D."/>
            <person name="Nichols N.N."/>
        </authorList>
    </citation>
    <scope>NUCLEOTIDE SEQUENCE [LARGE SCALE GENOMIC DNA]</scope>
    <source>
        <strain evidence="2 3">NRRL 30616</strain>
    </source>
</reference>
<dbReference type="EMBL" id="KV875110">
    <property type="protein sequence ID" value="OIW22854.1"/>
    <property type="molecule type" value="Genomic_DNA"/>
</dbReference>
<proteinExistence type="predicted"/>
<keyword evidence="3" id="KW-1185">Reference proteome</keyword>
<protein>
    <submittedName>
        <fullName evidence="2">Uncharacterized protein</fullName>
    </submittedName>
</protein>
<accession>A0A1J7I5Q3</accession>
<sequence>MQGCRSRASPLPNPAPLASMTSLVLSHPNLIQGTKHLGQRRAYPEPHHFPSPPPGDTRHCRIRSASSVRGNFYFVPISVSSSEFGSSNMRHMSKVVTPTLPYASYAYSMCTMLCRGKTSSIEAEIRDIASGGVTSSVVRPGTTRAEQAFCITAELKLETAMLYHRASNEGIQCTYICPPSANCTS</sequence>